<organism evidence="2 3">
    <name type="scientific">Kineosporia babensis</name>
    <dbReference type="NCBI Taxonomy" id="499548"/>
    <lineage>
        <taxon>Bacteria</taxon>
        <taxon>Bacillati</taxon>
        <taxon>Actinomycetota</taxon>
        <taxon>Actinomycetes</taxon>
        <taxon>Kineosporiales</taxon>
        <taxon>Kineosporiaceae</taxon>
        <taxon>Kineosporia</taxon>
    </lineage>
</organism>
<keyword evidence="3" id="KW-1185">Reference proteome</keyword>
<dbReference type="Proteomes" id="UP001138997">
    <property type="component" value="Unassembled WGS sequence"/>
</dbReference>
<dbReference type="EMBL" id="JAJOMB010000008">
    <property type="protein sequence ID" value="MCD5312509.1"/>
    <property type="molecule type" value="Genomic_DNA"/>
</dbReference>
<protein>
    <recommendedName>
        <fullName evidence="4">Chemotaxis protein CheX</fullName>
    </recommendedName>
</protein>
<accession>A0A9X1NER8</accession>
<evidence type="ECO:0008006" key="4">
    <source>
        <dbReference type="Google" id="ProtNLM"/>
    </source>
</evidence>
<evidence type="ECO:0000313" key="3">
    <source>
        <dbReference type="Proteomes" id="UP001138997"/>
    </source>
</evidence>
<dbReference type="GO" id="GO:0006935">
    <property type="term" value="P:chemotaxis"/>
    <property type="evidence" value="ECO:0007669"/>
    <property type="project" value="UniProtKB-KW"/>
</dbReference>
<dbReference type="Gene3D" id="3.40.1550.10">
    <property type="entry name" value="CheC-like"/>
    <property type="match status" value="1"/>
</dbReference>
<keyword evidence="1" id="KW-0145">Chemotaxis</keyword>
<comment type="caution">
    <text evidence="2">The sequence shown here is derived from an EMBL/GenBank/DDBJ whole genome shotgun (WGS) entry which is preliminary data.</text>
</comment>
<evidence type="ECO:0000313" key="2">
    <source>
        <dbReference type="EMBL" id="MCD5312509.1"/>
    </source>
</evidence>
<dbReference type="RefSeq" id="WP_231442804.1">
    <property type="nucleotide sequence ID" value="NZ_JAJOMB010000008.1"/>
</dbReference>
<gene>
    <name evidence="2" type="ORF">LR394_16495</name>
</gene>
<evidence type="ECO:0000256" key="1">
    <source>
        <dbReference type="ARBA" id="ARBA00022500"/>
    </source>
</evidence>
<proteinExistence type="predicted"/>
<name>A0A9X1NER8_9ACTN</name>
<reference evidence="2" key="1">
    <citation type="submission" date="2021-11" db="EMBL/GenBank/DDBJ databases">
        <title>Streptomyces corallinus and Kineosporia corallina sp. nov., two new coral-derived marine actinobacteria.</title>
        <authorList>
            <person name="Buangrab K."/>
            <person name="Sutthacheep M."/>
            <person name="Yeemin T."/>
            <person name="Harunari E."/>
            <person name="Igarashi Y."/>
            <person name="Sripreechasak P."/>
            <person name="Kanchanasin P."/>
            <person name="Tanasupawat S."/>
            <person name="Phongsopitanun W."/>
        </authorList>
    </citation>
    <scope>NUCLEOTIDE SEQUENCE</scope>
    <source>
        <strain evidence="2">JCM 31032</strain>
    </source>
</reference>
<sequence length="173" mass="17793">MIDPAELAAAQPDLEMLLVEMIASVLGEQAEPTGERLPPAVGLAVSRLVIQDANDGSFLGIEVRAEGTLITTLAATLLGVAEPAPDDMLDVIAELGNIAGGNVKSLLCHNGQLSLPSAQLVFEQSGEAPDAIRAAAGLLGNVMELVVMPLPAADPQTRWPSGSAQHEAEVSSL</sequence>
<dbReference type="InterPro" id="IPR028976">
    <property type="entry name" value="CheC-like_sf"/>
</dbReference>
<dbReference type="AlphaFoldDB" id="A0A9X1NER8"/>